<dbReference type="Proteomes" id="UP001560296">
    <property type="component" value="Unassembled WGS sequence"/>
</dbReference>
<organism evidence="1 2">
    <name type="scientific">Pseudomonas zhanjiangensis</name>
    <dbReference type="NCBI Taxonomy" id="3239015"/>
    <lineage>
        <taxon>Bacteria</taxon>
        <taxon>Pseudomonadati</taxon>
        <taxon>Pseudomonadota</taxon>
        <taxon>Gammaproteobacteria</taxon>
        <taxon>Pseudomonadales</taxon>
        <taxon>Pseudomonadaceae</taxon>
        <taxon>Pseudomonas</taxon>
    </lineage>
</organism>
<sequence length="597" mass="66091">MSDSIDEQLLDYYQRELTWLRQAGADFAQRYPKIASRLELSPGECPDPHVERLLEGFSLLCARLQRRLDDGYAEFSNALLEQLYPLALRPLPSCAIARLEPDPSKGNLSEGYALPRDTPLFVTTAAGDSVHFRSTAPATLWPLEVAEVVLLDTEETQALTGAPQARAALRLSLRNLAEEPWSALPISSLRIHLAGSPVTAATLYDLLCGHALQTRCGLPGCQPSAVAGRPEPVGFAADESLLPDEDGLHPGLRLLAEYFACPEKFAFFDLPLAIPAEAGELLEIYILLDRAPTSRVSLRREDIALGCVPVINLFPRTSEPLRPDGTRSEYRLIADAYRENSVEIHSIRNLRAGSGQRAQWISPYYACQHGMGDTRLYWHARRISGLNPRRHGTDMLLSLVDTHCNPAVDIPDFSLTAELLCTNRHLAETLPAGTRLDFERPGPVMRVSLLRSPHPQSLPALDGASRWRLVSQLTLNHLSLVEGEQSLAALKELLTLHNLRDEAAARRQIEGLCGISSVRIVEHVGSDAWRGWRNGLEVRLSLDPQHFVGASPLLFSGVLAHFFSLYANTNRFVRTVLLLGDKEIKTWRPQVGEPLSL</sequence>
<dbReference type="InterPro" id="IPR010272">
    <property type="entry name" value="T6SS_TssF"/>
</dbReference>
<proteinExistence type="predicted"/>
<dbReference type="PIRSF" id="PIRSF028304">
    <property type="entry name" value="UCP028304"/>
    <property type="match status" value="1"/>
</dbReference>
<evidence type="ECO:0000313" key="2">
    <source>
        <dbReference type="Proteomes" id="UP001560296"/>
    </source>
</evidence>
<dbReference type="NCBIfam" id="TIGR03359">
    <property type="entry name" value="VI_chp_6"/>
    <property type="match status" value="1"/>
</dbReference>
<dbReference type="PANTHER" id="PTHR35370:SF1">
    <property type="entry name" value="TYPE VI SECRETION SYSTEM COMPONENT TSSF1"/>
    <property type="match status" value="1"/>
</dbReference>
<comment type="caution">
    <text evidence="1">The sequence shown here is derived from an EMBL/GenBank/DDBJ whole genome shotgun (WGS) entry which is preliminary data.</text>
</comment>
<dbReference type="RefSeq" id="WP_369285537.1">
    <property type="nucleotide sequence ID" value="NZ_JBFTEG010000001.1"/>
</dbReference>
<accession>A0ABV3YMU3</accession>
<dbReference type="PANTHER" id="PTHR35370">
    <property type="entry name" value="CYTOPLASMIC PROTEIN-RELATED-RELATED"/>
    <property type="match status" value="1"/>
</dbReference>
<keyword evidence="2" id="KW-1185">Reference proteome</keyword>
<dbReference type="Pfam" id="PF05947">
    <property type="entry name" value="T6SS_TssF"/>
    <property type="match status" value="1"/>
</dbReference>
<dbReference type="EMBL" id="JBFTEG010000001">
    <property type="protein sequence ID" value="MEX6500626.1"/>
    <property type="molecule type" value="Genomic_DNA"/>
</dbReference>
<gene>
    <name evidence="1" type="primary">tssF</name>
    <name evidence="1" type="ORF">AB5S05_01010</name>
</gene>
<reference evidence="1 2" key="1">
    <citation type="submission" date="2024-07" db="EMBL/GenBank/DDBJ databases">
        <authorList>
            <person name="Li M."/>
        </authorList>
    </citation>
    <scope>NUCLEOTIDE SEQUENCE [LARGE SCALE GENOMIC DNA]</scope>
    <source>
        <strain evidence="1 2">25A3E</strain>
    </source>
</reference>
<name>A0ABV3YMU3_9PSED</name>
<protein>
    <submittedName>
        <fullName evidence="1">Type VI secretion system baseplate subunit TssF</fullName>
    </submittedName>
</protein>
<evidence type="ECO:0000313" key="1">
    <source>
        <dbReference type="EMBL" id="MEX6500626.1"/>
    </source>
</evidence>